<gene>
    <name evidence="2" type="ORF">H9651_13750</name>
</gene>
<name>A0ABR8S5F2_9MICO</name>
<keyword evidence="1" id="KW-0812">Transmembrane</keyword>
<dbReference type="EMBL" id="JACSQP010000011">
    <property type="protein sequence ID" value="MBD7958704.1"/>
    <property type="molecule type" value="Genomic_DNA"/>
</dbReference>
<feature type="transmembrane region" description="Helical" evidence="1">
    <location>
        <begin position="25"/>
        <end position="43"/>
    </location>
</feature>
<reference evidence="2 3" key="1">
    <citation type="submission" date="2020-08" db="EMBL/GenBank/DDBJ databases">
        <title>A Genomic Blueprint of the Chicken Gut Microbiome.</title>
        <authorList>
            <person name="Gilroy R."/>
            <person name="Ravi A."/>
            <person name="Getino M."/>
            <person name="Pursley I."/>
            <person name="Horton D.L."/>
            <person name="Alikhan N.-F."/>
            <person name="Baker D."/>
            <person name="Gharbi K."/>
            <person name="Hall N."/>
            <person name="Watson M."/>
            <person name="Adriaenssens E.M."/>
            <person name="Foster-Nyarko E."/>
            <person name="Jarju S."/>
            <person name="Secka A."/>
            <person name="Antonio M."/>
            <person name="Oren A."/>
            <person name="Chaudhuri R."/>
            <person name="La Ragione R.M."/>
            <person name="Hildebrand F."/>
            <person name="Pallen M.J."/>
        </authorList>
    </citation>
    <scope>NUCLEOTIDE SEQUENCE [LARGE SCALE GENOMIC DNA]</scope>
    <source>
        <strain evidence="2 3">Sa4CUA7</strain>
    </source>
</reference>
<evidence type="ECO:0000256" key="1">
    <source>
        <dbReference type="SAM" id="Phobius"/>
    </source>
</evidence>
<proteinExistence type="predicted"/>
<protein>
    <submittedName>
        <fullName evidence="2">Uncharacterized protein</fullName>
    </submittedName>
</protein>
<keyword evidence="1" id="KW-0472">Membrane</keyword>
<sequence length="268" mass="28475">MTHRTASTPSHPAPSARSLREPVRWATAVTVIGAVAGLALMFEGTDEDAAIWAIIVFGLIGGAIAALPMTTVRFGAGGDPRAGGDDFPEIWEGYGRAFIDFVRAALIWLAGATGVSTVAFFVDGGRDPSAFLVPLFIGLLWVGGFGIAWLAVTLVWIPVSIVRESIRRRRAGDPPNVWWTYVAVYLLVTLAAAAALLAAFILVPETLDGGRGFIGSFIGLFRVDAATLEPKSATAVWVARGLLAVMVAGMIVTMELARRRLVDISRRA</sequence>
<keyword evidence="3" id="KW-1185">Reference proteome</keyword>
<evidence type="ECO:0000313" key="2">
    <source>
        <dbReference type="EMBL" id="MBD7958704.1"/>
    </source>
</evidence>
<dbReference type="Proteomes" id="UP000648352">
    <property type="component" value="Unassembled WGS sequence"/>
</dbReference>
<accession>A0ABR8S5F2</accession>
<dbReference type="RefSeq" id="WP_191719900.1">
    <property type="nucleotide sequence ID" value="NZ_JACSQP010000011.1"/>
</dbReference>
<organism evidence="2 3">
    <name type="scientific">Microbacterium pullorum</name>
    <dbReference type="NCBI Taxonomy" id="2762236"/>
    <lineage>
        <taxon>Bacteria</taxon>
        <taxon>Bacillati</taxon>
        <taxon>Actinomycetota</taxon>
        <taxon>Actinomycetes</taxon>
        <taxon>Micrococcales</taxon>
        <taxon>Microbacteriaceae</taxon>
        <taxon>Microbacterium</taxon>
    </lineage>
</organism>
<feature type="transmembrane region" description="Helical" evidence="1">
    <location>
        <begin position="49"/>
        <end position="67"/>
    </location>
</feature>
<comment type="caution">
    <text evidence="2">The sequence shown here is derived from an EMBL/GenBank/DDBJ whole genome shotgun (WGS) entry which is preliminary data.</text>
</comment>
<feature type="transmembrane region" description="Helical" evidence="1">
    <location>
        <begin position="134"/>
        <end position="157"/>
    </location>
</feature>
<feature type="transmembrane region" description="Helical" evidence="1">
    <location>
        <begin position="178"/>
        <end position="203"/>
    </location>
</feature>
<feature type="transmembrane region" description="Helical" evidence="1">
    <location>
        <begin position="101"/>
        <end position="122"/>
    </location>
</feature>
<evidence type="ECO:0000313" key="3">
    <source>
        <dbReference type="Proteomes" id="UP000648352"/>
    </source>
</evidence>
<feature type="transmembrane region" description="Helical" evidence="1">
    <location>
        <begin position="237"/>
        <end position="257"/>
    </location>
</feature>
<keyword evidence="1" id="KW-1133">Transmembrane helix</keyword>